<keyword evidence="5" id="KW-1185">Reference proteome</keyword>
<proteinExistence type="predicted"/>
<evidence type="ECO:0000313" key="4">
    <source>
        <dbReference type="EMBL" id="KIL00420.1"/>
    </source>
</evidence>
<dbReference type="EMBL" id="KN824834">
    <property type="protein sequence ID" value="KIL00420.1"/>
    <property type="molecule type" value="Genomic_DNA"/>
</dbReference>
<gene>
    <name evidence="4" type="ORF">PAXRUDRAFT_821712</name>
</gene>
<keyword evidence="1" id="KW-0862">Zinc</keyword>
<dbReference type="Proteomes" id="UP000054538">
    <property type="component" value="Unassembled WGS sequence"/>
</dbReference>
<feature type="compositionally biased region" description="Basic and acidic residues" evidence="2">
    <location>
        <begin position="328"/>
        <end position="338"/>
    </location>
</feature>
<accession>A0A0D0EAK8</accession>
<reference evidence="5" key="2">
    <citation type="submission" date="2015-01" db="EMBL/GenBank/DDBJ databases">
        <title>Evolutionary Origins and Diversification of the Mycorrhizal Mutualists.</title>
        <authorList>
            <consortium name="DOE Joint Genome Institute"/>
            <consortium name="Mycorrhizal Genomics Consortium"/>
            <person name="Kohler A."/>
            <person name="Kuo A."/>
            <person name="Nagy L.G."/>
            <person name="Floudas D."/>
            <person name="Copeland A."/>
            <person name="Barry K.W."/>
            <person name="Cichocki N."/>
            <person name="Veneault-Fourrey C."/>
            <person name="LaButti K."/>
            <person name="Lindquist E.A."/>
            <person name="Lipzen A."/>
            <person name="Lundell T."/>
            <person name="Morin E."/>
            <person name="Murat C."/>
            <person name="Riley R."/>
            <person name="Ohm R."/>
            <person name="Sun H."/>
            <person name="Tunlid A."/>
            <person name="Henrissat B."/>
            <person name="Grigoriev I.V."/>
            <person name="Hibbett D.S."/>
            <person name="Martin F."/>
        </authorList>
    </citation>
    <scope>NUCLEOTIDE SEQUENCE [LARGE SCALE GENOMIC DNA]</scope>
    <source>
        <strain evidence="5">Ve08.2h10</strain>
    </source>
</reference>
<evidence type="ECO:0000256" key="1">
    <source>
        <dbReference type="PROSITE-ProRule" id="PRU00723"/>
    </source>
</evidence>
<dbReference type="InterPro" id="IPR000571">
    <property type="entry name" value="Znf_CCCH"/>
</dbReference>
<dbReference type="InParanoid" id="A0A0D0EAK8"/>
<name>A0A0D0EAK8_9AGAM</name>
<dbReference type="Gene3D" id="4.10.1000.10">
    <property type="entry name" value="Zinc finger, CCCH-type"/>
    <property type="match status" value="1"/>
</dbReference>
<evidence type="ECO:0000256" key="2">
    <source>
        <dbReference type="SAM" id="MobiDB-lite"/>
    </source>
</evidence>
<sequence length="454" mass="50667">MSVSLYKTQRCRYFDDLGHPVRPYCTQGNRCRFIHPNDHQWASAKQMGDTPPSENRVRTRGKNSAKSRLSSAQSRSSPLLPQADLFKRKQDDVVRGRDDDKRSARKRNFESWEGYVQERDAAAEHGGSLKRANDEGDTYPNQRLRKSEKTPNRSVSRSGLTSNNQSADQMTRAAPRDSEVTAKHSKPMSSVPDTFNRLAKLCGTIVQDTCFLDREEDKLKAFTSLSSELSRAAPSTAMVVAPALAAVIASHAKIRQRGEDHTRELESLWRVLFSTLEEDISKVIDSHLRKAITTLHAEKDSILRAITHHSSLKLLADGPCGETPTPHHPMDGRKETTAERTPIYSERSVTSVDVVAAAKGSPDQNRRRLAPPSMSLVGPKQEEDLRTSLTDVLEGMKLQMNKQTEALQQLAKENFQLKCITECSHSPAPSDSCASSRREPSIGYGPTTHFDHQL</sequence>
<feature type="domain" description="C3H1-type" evidence="3">
    <location>
        <begin position="5"/>
        <end position="38"/>
    </location>
</feature>
<keyword evidence="1" id="KW-0863">Zinc-finger</keyword>
<dbReference type="PROSITE" id="PS50103">
    <property type="entry name" value="ZF_C3H1"/>
    <property type="match status" value="1"/>
</dbReference>
<feature type="region of interest" description="Disordered" evidence="2">
    <location>
        <begin position="42"/>
        <end position="105"/>
    </location>
</feature>
<keyword evidence="1" id="KW-0479">Metal-binding</keyword>
<feature type="region of interest" description="Disordered" evidence="2">
    <location>
        <begin position="120"/>
        <end position="192"/>
    </location>
</feature>
<feature type="region of interest" description="Disordered" evidence="2">
    <location>
        <begin position="318"/>
        <end position="339"/>
    </location>
</feature>
<dbReference type="AlphaFoldDB" id="A0A0D0EAK8"/>
<dbReference type="STRING" id="930991.A0A0D0EAK8"/>
<organism evidence="4 5">
    <name type="scientific">Paxillus rubicundulus Ve08.2h10</name>
    <dbReference type="NCBI Taxonomy" id="930991"/>
    <lineage>
        <taxon>Eukaryota</taxon>
        <taxon>Fungi</taxon>
        <taxon>Dikarya</taxon>
        <taxon>Basidiomycota</taxon>
        <taxon>Agaricomycotina</taxon>
        <taxon>Agaricomycetes</taxon>
        <taxon>Agaricomycetidae</taxon>
        <taxon>Boletales</taxon>
        <taxon>Paxilineae</taxon>
        <taxon>Paxillaceae</taxon>
        <taxon>Paxillus</taxon>
    </lineage>
</organism>
<feature type="region of interest" description="Disordered" evidence="2">
    <location>
        <begin position="358"/>
        <end position="383"/>
    </location>
</feature>
<feature type="compositionally biased region" description="Polar residues" evidence="2">
    <location>
        <begin position="152"/>
        <end position="169"/>
    </location>
</feature>
<dbReference type="HOGENOM" id="CLU_551038_0_0_1"/>
<evidence type="ECO:0000259" key="3">
    <source>
        <dbReference type="PROSITE" id="PS50103"/>
    </source>
</evidence>
<protein>
    <recommendedName>
        <fullName evidence="3">C3H1-type domain-containing protein</fullName>
    </recommendedName>
</protein>
<feature type="zinc finger region" description="C3H1-type" evidence="1">
    <location>
        <begin position="5"/>
        <end position="38"/>
    </location>
</feature>
<feature type="compositionally biased region" description="Polar residues" evidence="2">
    <location>
        <begin position="425"/>
        <end position="435"/>
    </location>
</feature>
<evidence type="ECO:0000313" key="5">
    <source>
        <dbReference type="Proteomes" id="UP000054538"/>
    </source>
</evidence>
<feature type="compositionally biased region" description="Basic and acidic residues" evidence="2">
    <location>
        <begin position="85"/>
        <end position="105"/>
    </location>
</feature>
<reference evidence="4 5" key="1">
    <citation type="submission" date="2014-04" db="EMBL/GenBank/DDBJ databases">
        <authorList>
            <consortium name="DOE Joint Genome Institute"/>
            <person name="Kuo A."/>
            <person name="Kohler A."/>
            <person name="Jargeat P."/>
            <person name="Nagy L.G."/>
            <person name="Floudas D."/>
            <person name="Copeland A."/>
            <person name="Barry K.W."/>
            <person name="Cichocki N."/>
            <person name="Veneault-Fourrey C."/>
            <person name="LaButti K."/>
            <person name="Lindquist E.A."/>
            <person name="Lipzen A."/>
            <person name="Lundell T."/>
            <person name="Morin E."/>
            <person name="Murat C."/>
            <person name="Sun H."/>
            <person name="Tunlid A."/>
            <person name="Henrissat B."/>
            <person name="Grigoriev I.V."/>
            <person name="Hibbett D.S."/>
            <person name="Martin F."/>
            <person name="Nordberg H.P."/>
            <person name="Cantor M.N."/>
            <person name="Hua S.X."/>
        </authorList>
    </citation>
    <scope>NUCLEOTIDE SEQUENCE [LARGE SCALE GENOMIC DNA]</scope>
    <source>
        <strain evidence="4 5">Ve08.2h10</strain>
    </source>
</reference>
<feature type="region of interest" description="Disordered" evidence="2">
    <location>
        <begin position="425"/>
        <end position="454"/>
    </location>
</feature>
<feature type="compositionally biased region" description="Low complexity" evidence="2">
    <location>
        <begin position="66"/>
        <end position="82"/>
    </location>
</feature>
<dbReference type="GO" id="GO:0008270">
    <property type="term" value="F:zinc ion binding"/>
    <property type="evidence" value="ECO:0007669"/>
    <property type="project" value="UniProtKB-KW"/>
</dbReference>
<dbReference type="OrthoDB" id="2677428at2759"/>